<evidence type="ECO:0000313" key="1">
    <source>
        <dbReference type="EMBL" id="MBD7910503.1"/>
    </source>
</evidence>
<comment type="caution">
    <text evidence="1">The sequence shown here is derived from an EMBL/GenBank/DDBJ whole genome shotgun (WGS) entry which is preliminary data.</text>
</comment>
<name>A0ABR8PQP7_9CLOT</name>
<accession>A0ABR8PQP7</accession>
<keyword evidence="2" id="KW-1185">Reference proteome</keyword>
<evidence type="ECO:0000313" key="2">
    <source>
        <dbReference type="Proteomes" id="UP000627781"/>
    </source>
</evidence>
<dbReference type="EMBL" id="JACSRA010000004">
    <property type="protein sequence ID" value="MBD7910503.1"/>
    <property type="molecule type" value="Genomic_DNA"/>
</dbReference>
<reference evidence="1 2" key="1">
    <citation type="submission" date="2020-08" db="EMBL/GenBank/DDBJ databases">
        <title>A Genomic Blueprint of the Chicken Gut Microbiome.</title>
        <authorList>
            <person name="Gilroy R."/>
            <person name="Ravi A."/>
            <person name="Getino M."/>
            <person name="Pursley I."/>
            <person name="Horton D.L."/>
            <person name="Alikhan N.-F."/>
            <person name="Baker D."/>
            <person name="Gharbi K."/>
            <person name="Hall N."/>
            <person name="Watson M."/>
            <person name="Adriaenssens E.M."/>
            <person name="Foster-Nyarko E."/>
            <person name="Jarju S."/>
            <person name="Secka A."/>
            <person name="Antonio M."/>
            <person name="Oren A."/>
            <person name="Chaudhuri R."/>
            <person name="La Ragione R.M."/>
            <person name="Hildebrand F."/>
            <person name="Pallen M.J."/>
        </authorList>
    </citation>
    <scope>NUCLEOTIDE SEQUENCE [LARGE SCALE GENOMIC DNA]</scope>
    <source>
        <strain evidence="1 2">Sa3CVN1</strain>
    </source>
</reference>
<protein>
    <submittedName>
        <fullName evidence="1">Uncharacterized protein</fullName>
    </submittedName>
</protein>
<dbReference type="Pfam" id="PF19952">
    <property type="entry name" value="DUF6414"/>
    <property type="match status" value="1"/>
</dbReference>
<organism evidence="1 2">
    <name type="scientific">Clostridium cibarium</name>
    <dbReference type="NCBI Taxonomy" id="2762247"/>
    <lineage>
        <taxon>Bacteria</taxon>
        <taxon>Bacillati</taxon>
        <taxon>Bacillota</taxon>
        <taxon>Clostridia</taxon>
        <taxon>Eubacteriales</taxon>
        <taxon>Clostridiaceae</taxon>
        <taxon>Clostridium</taxon>
    </lineage>
</organism>
<dbReference type="InterPro" id="IPR045633">
    <property type="entry name" value="DUF6414"/>
</dbReference>
<dbReference type="RefSeq" id="WP_143314993.1">
    <property type="nucleotide sequence ID" value="NZ_JACSRA010000004.1"/>
</dbReference>
<gene>
    <name evidence="1" type="ORF">H9661_03935</name>
</gene>
<dbReference type="Proteomes" id="UP000627781">
    <property type="component" value="Unassembled WGS sequence"/>
</dbReference>
<proteinExistence type="predicted"/>
<sequence length="313" mass="35280">MDEDLLGLFMYLDEGLVKNLSSLFLSGYIEVRTTRLIQDKTITGRAGTDSRERIFGEDRFTKDEKEGYKTNNCVNVEQTDNGNSTSAGVENRNFVRMEEELKKIYTTFSFHRQIISSLNDSNAIKNFDNKTINEGDLSEGDYVQIRGKLTTESVNSYLDSLLTVFNCFGCDSLNKIISNKNSQIMNFTAINSIIGHLNDILNKNSTKDMILNCGDTPVVINVNENFFMNNNAYIYDRVDCPCTVFGKVISIAPNGKCISLLRKTAQHEYYENILKGCSPYCDMLDSNGIIMPKMPRLKCEGVSVVVVPISIRM</sequence>